<sequence>MPYATVCPGLLYSLSVVAIQSVWGVSTIRLGQYAQAEWDVGIWNYYIL</sequence>
<dbReference type="AlphaFoldDB" id="F2NUD5"/>
<accession>F2NUD5</accession>
<protein>
    <submittedName>
        <fullName evidence="1">Uncharacterized protein</fullName>
    </submittedName>
</protein>
<evidence type="ECO:0000313" key="2">
    <source>
        <dbReference type="Proteomes" id="UP000006852"/>
    </source>
</evidence>
<dbReference type="EMBL" id="CP002631">
    <property type="protein sequence ID" value="AEB13228.1"/>
    <property type="molecule type" value="Genomic_DNA"/>
</dbReference>
<organism evidence="1 2">
    <name type="scientific">Treponema succinifaciens (strain ATCC 33096 / DSM 2489 / 6091)</name>
    <dbReference type="NCBI Taxonomy" id="869209"/>
    <lineage>
        <taxon>Bacteria</taxon>
        <taxon>Pseudomonadati</taxon>
        <taxon>Spirochaetota</taxon>
        <taxon>Spirochaetia</taxon>
        <taxon>Spirochaetales</taxon>
        <taxon>Treponemataceae</taxon>
        <taxon>Treponema</taxon>
    </lineage>
</organism>
<reference evidence="1 2" key="1">
    <citation type="journal article" date="2011" name="Stand. Genomic Sci.">
        <title>Complete genome sequence of Treponema succinifaciens type strain (6091).</title>
        <authorList>
            <person name="Han C."/>
            <person name="Gronow S."/>
            <person name="Teshima H."/>
            <person name="Lapidus A."/>
            <person name="Nolan M."/>
            <person name="Lucas S."/>
            <person name="Hammon N."/>
            <person name="Deshpande S."/>
            <person name="Cheng J.F."/>
            <person name="Zeytun A."/>
            <person name="Tapia R."/>
            <person name="Goodwin L."/>
            <person name="Pitluck S."/>
            <person name="Liolios K."/>
            <person name="Pagani I."/>
            <person name="Ivanova N."/>
            <person name="Mavromatis K."/>
            <person name="Mikhailova N."/>
            <person name="Huntemann M."/>
            <person name="Pati A."/>
            <person name="Chen A."/>
            <person name="Palaniappan K."/>
            <person name="Land M."/>
            <person name="Hauser L."/>
            <person name="Brambilla E.M."/>
            <person name="Rohde M."/>
            <person name="Goker M."/>
            <person name="Woyke T."/>
            <person name="Bristow J."/>
            <person name="Eisen J.A."/>
            <person name="Markowitz V."/>
            <person name="Hugenholtz P."/>
            <person name="Kyrpides N.C."/>
            <person name="Klenk H.P."/>
            <person name="Detter J.C."/>
        </authorList>
    </citation>
    <scope>NUCLEOTIDE SEQUENCE [LARGE SCALE GENOMIC DNA]</scope>
    <source>
        <strain evidence="2">ATCC 33096 / DSM 2489 / 6091</strain>
    </source>
</reference>
<dbReference type="Proteomes" id="UP000006852">
    <property type="component" value="Chromosome"/>
</dbReference>
<dbReference type="HOGENOM" id="CLU_3159047_0_0_12"/>
<dbReference type="STRING" id="869209.Tresu_0269"/>
<evidence type="ECO:0000313" key="1">
    <source>
        <dbReference type="EMBL" id="AEB13228.1"/>
    </source>
</evidence>
<gene>
    <name evidence="1" type="ordered locus">Tresu_0269</name>
</gene>
<reference evidence="2" key="2">
    <citation type="submission" date="2011-04" db="EMBL/GenBank/DDBJ databases">
        <title>The complete genome of chromosome of Treponema succinifaciens DSM 2489.</title>
        <authorList>
            <person name="Lucas S."/>
            <person name="Copeland A."/>
            <person name="Lapidus A."/>
            <person name="Bruce D."/>
            <person name="Goodwin L."/>
            <person name="Pitluck S."/>
            <person name="Peters L."/>
            <person name="Kyrpides N."/>
            <person name="Mavromatis K."/>
            <person name="Ivanova N."/>
            <person name="Ovchinnikova G."/>
            <person name="Teshima H."/>
            <person name="Detter J.C."/>
            <person name="Tapia R."/>
            <person name="Han C."/>
            <person name="Land M."/>
            <person name="Hauser L."/>
            <person name="Markowitz V."/>
            <person name="Cheng J.-F."/>
            <person name="Hugenholtz P."/>
            <person name="Woyke T."/>
            <person name="Wu D."/>
            <person name="Gronow S."/>
            <person name="Wellnitz S."/>
            <person name="Brambilla E."/>
            <person name="Klenk H.-P."/>
            <person name="Eisen J.A."/>
        </authorList>
    </citation>
    <scope>NUCLEOTIDE SEQUENCE [LARGE SCALE GENOMIC DNA]</scope>
    <source>
        <strain evidence="2">ATCC 33096 / DSM 2489 / 6091</strain>
    </source>
</reference>
<proteinExistence type="predicted"/>
<name>F2NUD5_TRES6</name>
<keyword evidence="2" id="KW-1185">Reference proteome</keyword>
<dbReference type="KEGG" id="tsu:Tresu_0269"/>